<keyword evidence="3" id="KW-1185">Reference proteome</keyword>
<keyword evidence="1" id="KW-0732">Signal</keyword>
<accession>A0A7J6WCY2</accession>
<proteinExistence type="predicted"/>
<organism evidence="2 3">
    <name type="scientific">Thalictrum thalictroides</name>
    <name type="common">Rue-anemone</name>
    <name type="synonym">Anemone thalictroides</name>
    <dbReference type="NCBI Taxonomy" id="46969"/>
    <lineage>
        <taxon>Eukaryota</taxon>
        <taxon>Viridiplantae</taxon>
        <taxon>Streptophyta</taxon>
        <taxon>Embryophyta</taxon>
        <taxon>Tracheophyta</taxon>
        <taxon>Spermatophyta</taxon>
        <taxon>Magnoliopsida</taxon>
        <taxon>Ranunculales</taxon>
        <taxon>Ranunculaceae</taxon>
        <taxon>Thalictroideae</taxon>
        <taxon>Thalictrum</taxon>
    </lineage>
</organism>
<sequence>MGILVKIFDVLKLFVSALWALQERKYWSVFHAVISETESAVTGLALGYSSMFETRTDRIH</sequence>
<evidence type="ECO:0000313" key="3">
    <source>
        <dbReference type="Proteomes" id="UP000554482"/>
    </source>
</evidence>
<gene>
    <name evidence="2" type="ORF">FRX31_016178</name>
</gene>
<reference evidence="2 3" key="1">
    <citation type="submission" date="2020-06" db="EMBL/GenBank/DDBJ databases">
        <title>Transcriptomic and genomic resources for Thalictrum thalictroides and T. hernandezii: Facilitating candidate gene discovery in an emerging model plant lineage.</title>
        <authorList>
            <person name="Arias T."/>
            <person name="Riano-Pachon D.M."/>
            <person name="Di Stilio V.S."/>
        </authorList>
    </citation>
    <scope>NUCLEOTIDE SEQUENCE [LARGE SCALE GENOMIC DNA]</scope>
    <source>
        <strain evidence="3">cv. WT478/WT964</strain>
        <tissue evidence="2">Leaves</tissue>
    </source>
</reference>
<feature type="signal peptide" evidence="1">
    <location>
        <begin position="1"/>
        <end position="20"/>
    </location>
</feature>
<dbReference type="Proteomes" id="UP000554482">
    <property type="component" value="Unassembled WGS sequence"/>
</dbReference>
<comment type="caution">
    <text evidence="2">The sequence shown here is derived from an EMBL/GenBank/DDBJ whole genome shotgun (WGS) entry which is preliminary data.</text>
</comment>
<dbReference type="AlphaFoldDB" id="A0A7J6WCY2"/>
<feature type="chain" id="PRO_5029854158" evidence="1">
    <location>
        <begin position="21"/>
        <end position="60"/>
    </location>
</feature>
<dbReference type="EMBL" id="JABWDY010018987">
    <property type="protein sequence ID" value="KAF5194235.1"/>
    <property type="molecule type" value="Genomic_DNA"/>
</dbReference>
<protein>
    <submittedName>
        <fullName evidence="2">Uncharacterized protein</fullName>
    </submittedName>
</protein>
<evidence type="ECO:0000313" key="2">
    <source>
        <dbReference type="EMBL" id="KAF5194235.1"/>
    </source>
</evidence>
<evidence type="ECO:0000256" key="1">
    <source>
        <dbReference type="SAM" id="SignalP"/>
    </source>
</evidence>
<name>A0A7J6WCY2_THATH</name>